<accession>A0A381U606</accession>
<dbReference type="SUPFAM" id="SSF50998">
    <property type="entry name" value="Quinoprotein alcohol dehydrogenase-like"/>
    <property type="match status" value="2"/>
</dbReference>
<name>A0A381U606_9ZZZZ</name>
<dbReference type="Gene3D" id="2.130.10.10">
    <property type="entry name" value="YVTN repeat-like/Quinoprotein amine dehydrogenase"/>
    <property type="match status" value="2"/>
</dbReference>
<dbReference type="PANTHER" id="PTHR34512:SF30">
    <property type="entry name" value="OUTER MEMBRANE PROTEIN ASSEMBLY FACTOR BAMB"/>
    <property type="match status" value="1"/>
</dbReference>
<feature type="domain" description="Pyrrolo-quinoline quinone repeat" evidence="2">
    <location>
        <begin position="157"/>
        <end position="281"/>
    </location>
</feature>
<evidence type="ECO:0000259" key="2">
    <source>
        <dbReference type="Pfam" id="PF13360"/>
    </source>
</evidence>
<evidence type="ECO:0000256" key="1">
    <source>
        <dbReference type="SAM" id="MobiDB-lite"/>
    </source>
</evidence>
<dbReference type="Pfam" id="PF13360">
    <property type="entry name" value="PQQ_2"/>
    <property type="match status" value="2"/>
</dbReference>
<feature type="compositionally biased region" description="Basic and acidic residues" evidence="1">
    <location>
        <begin position="358"/>
        <end position="379"/>
    </location>
</feature>
<dbReference type="PROSITE" id="PS51257">
    <property type="entry name" value="PROKAR_LIPOPROTEIN"/>
    <property type="match status" value="1"/>
</dbReference>
<dbReference type="InterPro" id="IPR018391">
    <property type="entry name" value="PQQ_b-propeller_rpt"/>
</dbReference>
<dbReference type="InterPro" id="IPR011047">
    <property type="entry name" value="Quinoprotein_ADH-like_sf"/>
</dbReference>
<feature type="domain" description="Pyrrolo-quinoline quinone repeat" evidence="2">
    <location>
        <begin position="36"/>
        <end position="146"/>
    </location>
</feature>
<protein>
    <recommendedName>
        <fullName evidence="2">Pyrrolo-quinoline quinone repeat domain-containing protein</fullName>
    </recommendedName>
</protein>
<dbReference type="InterPro" id="IPR015943">
    <property type="entry name" value="WD40/YVTN_repeat-like_dom_sf"/>
</dbReference>
<dbReference type="SMART" id="SM00564">
    <property type="entry name" value="PQQ"/>
    <property type="match status" value="8"/>
</dbReference>
<dbReference type="PANTHER" id="PTHR34512">
    <property type="entry name" value="CELL SURFACE PROTEIN"/>
    <property type="match status" value="1"/>
</dbReference>
<dbReference type="InterPro" id="IPR002372">
    <property type="entry name" value="PQQ_rpt_dom"/>
</dbReference>
<organism evidence="3">
    <name type="scientific">marine metagenome</name>
    <dbReference type="NCBI Taxonomy" id="408172"/>
    <lineage>
        <taxon>unclassified sequences</taxon>
        <taxon>metagenomes</taxon>
        <taxon>ecological metagenomes</taxon>
    </lineage>
</organism>
<dbReference type="EMBL" id="UINC01005803">
    <property type="protein sequence ID" value="SVA23646.1"/>
    <property type="molecule type" value="Genomic_DNA"/>
</dbReference>
<feature type="region of interest" description="Disordered" evidence="1">
    <location>
        <begin position="356"/>
        <end position="386"/>
    </location>
</feature>
<evidence type="ECO:0000313" key="3">
    <source>
        <dbReference type="EMBL" id="SVA23646.1"/>
    </source>
</evidence>
<gene>
    <name evidence="3" type="ORF">METZ01_LOCUS76500</name>
</gene>
<proteinExistence type="predicted"/>
<reference evidence="3" key="1">
    <citation type="submission" date="2018-05" db="EMBL/GenBank/DDBJ databases">
        <authorList>
            <person name="Lanie J.A."/>
            <person name="Ng W.-L."/>
            <person name="Kazmierczak K.M."/>
            <person name="Andrzejewski T.M."/>
            <person name="Davidsen T.M."/>
            <person name="Wayne K.J."/>
            <person name="Tettelin H."/>
            <person name="Glass J.I."/>
            <person name="Rusch D."/>
            <person name="Podicherti R."/>
            <person name="Tsui H.-C.T."/>
            <person name="Winkler M.E."/>
        </authorList>
    </citation>
    <scope>NUCLEOTIDE SEQUENCE</scope>
</reference>
<dbReference type="AlphaFoldDB" id="A0A381U606"/>
<sequence>MRHKPSVALLLCVSFVLMAIMGCSRISNPQGWSGGVIVDDALVMGSMDGQVLSINPNDGTQNWPPVLIRVEEKQENKRAVYGTPAIYEDIVFVASYDGKVQAFALHDGRLLESEPVANEFVGGPVFSEGRLFVGSSDGVMHAYDVEVDGQTVILEKAWEFLVDASIWSTPAVEGNTLVFGSLDHYVYALDTKRGKELWKFQTGAAVAANPILHKGNVYVGSFDSVFYSIDAFSGDENWRFSGASNWYWATPVLTDEYIYAPSLDGKIYALEISTGEMRWETEEFGSIISSPAIVSDMIVFGSRDGELRVAELSSGMILGSCDIDEKIEAPIVSLGNTVYFSARDHSVRALIIKQNGNPDEKWDSPYFSDKAKDGDDPNPKDWSPSC</sequence>